<dbReference type="InterPro" id="IPR001878">
    <property type="entry name" value="Znf_CCHC"/>
</dbReference>
<dbReference type="GO" id="GO:0003676">
    <property type="term" value="F:nucleic acid binding"/>
    <property type="evidence" value="ECO:0007669"/>
    <property type="project" value="InterPro"/>
</dbReference>
<evidence type="ECO:0000313" key="5">
    <source>
        <dbReference type="EMBL" id="CAH9083306.1"/>
    </source>
</evidence>
<protein>
    <recommendedName>
        <fullName evidence="4">CCHC-type domain-containing protein</fullName>
    </recommendedName>
</protein>
<keyword evidence="1" id="KW-0863">Zinc-finger</keyword>
<evidence type="ECO:0000256" key="2">
    <source>
        <dbReference type="SAM" id="MobiDB-lite"/>
    </source>
</evidence>
<keyword evidence="1" id="KW-0479">Metal-binding</keyword>
<comment type="caution">
    <text evidence="5">The sequence shown here is derived from an EMBL/GenBank/DDBJ whole genome shotgun (WGS) entry which is preliminary data.</text>
</comment>
<dbReference type="GO" id="GO:0008270">
    <property type="term" value="F:zinc ion binding"/>
    <property type="evidence" value="ECO:0007669"/>
    <property type="project" value="UniProtKB-KW"/>
</dbReference>
<dbReference type="InterPro" id="IPR025836">
    <property type="entry name" value="Zn_knuckle_CX2CX4HX4C"/>
</dbReference>
<dbReference type="EMBL" id="CAMAPF010000043">
    <property type="protein sequence ID" value="CAH9083306.1"/>
    <property type="molecule type" value="Genomic_DNA"/>
</dbReference>
<dbReference type="SUPFAM" id="SSF57756">
    <property type="entry name" value="Retrovirus zinc finger-like domains"/>
    <property type="match status" value="1"/>
</dbReference>
<dbReference type="PANTHER" id="PTHR31286:SF153">
    <property type="entry name" value="DUF4283 DOMAIN PROTEIN"/>
    <property type="match status" value="1"/>
</dbReference>
<feature type="transmembrane region" description="Helical" evidence="3">
    <location>
        <begin position="187"/>
        <end position="206"/>
    </location>
</feature>
<reference evidence="5" key="1">
    <citation type="submission" date="2022-07" db="EMBL/GenBank/DDBJ databases">
        <authorList>
            <person name="Macas J."/>
            <person name="Novak P."/>
            <person name="Neumann P."/>
        </authorList>
    </citation>
    <scope>NUCLEOTIDE SEQUENCE</scope>
</reference>
<dbReference type="PROSITE" id="PS50158">
    <property type="entry name" value="ZF_CCHC"/>
    <property type="match status" value="1"/>
</dbReference>
<dbReference type="InterPro" id="IPR040256">
    <property type="entry name" value="At4g02000-like"/>
</dbReference>
<dbReference type="PANTHER" id="PTHR31286">
    <property type="entry name" value="GLYCINE-RICH CELL WALL STRUCTURAL PROTEIN 1.8-LIKE"/>
    <property type="match status" value="1"/>
</dbReference>
<feature type="compositionally biased region" description="Basic and acidic residues" evidence="2">
    <location>
        <begin position="120"/>
        <end position="141"/>
    </location>
</feature>
<keyword evidence="6" id="KW-1185">Reference proteome</keyword>
<keyword evidence="3" id="KW-0472">Membrane</keyword>
<dbReference type="AlphaFoldDB" id="A0AAV0CS72"/>
<name>A0AAV0CS72_9ASTE</name>
<sequence length="207" mass="23359">MRIRVCIDLGKPLKRRLVLQKDEGVTFRVRFCYEKLPSFCFLCGIIGHAESHCPRKRRGYEVTGERPFGPWLRAAKGAKQWKENKWLVPIGRGISSDSKITGGNREESMCLGTVEGGLSSHERGSFEQKRRRVEDSTEHQSGEEMEIVYTGGGGGGELLTCSSPGRTLRVTGPHLWGLNKAESQEDYLFLLFFILLCSCCFYFCLVL</sequence>
<dbReference type="Pfam" id="PF14392">
    <property type="entry name" value="zf-CCHC_4"/>
    <property type="match status" value="1"/>
</dbReference>
<accession>A0AAV0CS72</accession>
<proteinExistence type="predicted"/>
<evidence type="ECO:0000259" key="4">
    <source>
        <dbReference type="PROSITE" id="PS50158"/>
    </source>
</evidence>
<feature type="region of interest" description="Disordered" evidence="2">
    <location>
        <begin position="117"/>
        <end position="141"/>
    </location>
</feature>
<evidence type="ECO:0000256" key="1">
    <source>
        <dbReference type="PROSITE-ProRule" id="PRU00047"/>
    </source>
</evidence>
<evidence type="ECO:0000313" key="6">
    <source>
        <dbReference type="Proteomes" id="UP001152523"/>
    </source>
</evidence>
<keyword evidence="3" id="KW-1133">Transmembrane helix</keyword>
<keyword evidence="3" id="KW-0812">Transmembrane</keyword>
<keyword evidence="1" id="KW-0862">Zinc</keyword>
<organism evidence="5 6">
    <name type="scientific">Cuscuta epithymum</name>
    <dbReference type="NCBI Taxonomy" id="186058"/>
    <lineage>
        <taxon>Eukaryota</taxon>
        <taxon>Viridiplantae</taxon>
        <taxon>Streptophyta</taxon>
        <taxon>Embryophyta</taxon>
        <taxon>Tracheophyta</taxon>
        <taxon>Spermatophyta</taxon>
        <taxon>Magnoliopsida</taxon>
        <taxon>eudicotyledons</taxon>
        <taxon>Gunneridae</taxon>
        <taxon>Pentapetalae</taxon>
        <taxon>asterids</taxon>
        <taxon>lamiids</taxon>
        <taxon>Solanales</taxon>
        <taxon>Convolvulaceae</taxon>
        <taxon>Cuscuteae</taxon>
        <taxon>Cuscuta</taxon>
        <taxon>Cuscuta subgen. Cuscuta</taxon>
    </lineage>
</organism>
<feature type="domain" description="CCHC-type" evidence="4">
    <location>
        <begin position="40"/>
        <end position="55"/>
    </location>
</feature>
<dbReference type="InterPro" id="IPR036875">
    <property type="entry name" value="Znf_CCHC_sf"/>
</dbReference>
<dbReference type="Proteomes" id="UP001152523">
    <property type="component" value="Unassembled WGS sequence"/>
</dbReference>
<gene>
    <name evidence="5" type="ORF">CEPIT_LOCUS8503</name>
</gene>
<evidence type="ECO:0000256" key="3">
    <source>
        <dbReference type="SAM" id="Phobius"/>
    </source>
</evidence>